<feature type="domain" description="Amine oxidase" evidence="14">
    <location>
        <begin position="12"/>
        <end position="459"/>
    </location>
</feature>
<dbReference type="InterPro" id="IPR050464">
    <property type="entry name" value="Zeta_carotene_desat/Oxidored"/>
</dbReference>
<keyword evidence="11 12" id="KW-0350">Heme biosynthesis</keyword>
<comment type="catalytic activity">
    <reaction evidence="1">
        <text>coproporphyrinogen III + 3 O2 = coproporphyrin III + 3 H2O2</text>
        <dbReference type="Rhea" id="RHEA:43436"/>
        <dbReference type="ChEBI" id="CHEBI:15379"/>
        <dbReference type="ChEBI" id="CHEBI:16240"/>
        <dbReference type="ChEBI" id="CHEBI:57309"/>
        <dbReference type="ChEBI" id="CHEBI:131725"/>
        <dbReference type="EC" id="1.3.3.15"/>
    </reaction>
    <physiologicalReaction direction="left-to-right" evidence="1">
        <dbReference type="Rhea" id="RHEA:43437"/>
    </physiologicalReaction>
</comment>
<name>A0A3R8QV10_9MICO</name>
<evidence type="ECO:0000256" key="7">
    <source>
        <dbReference type="ARBA" id="ARBA00019046"/>
    </source>
</evidence>
<evidence type="ECO:0000256" key="6">
    <source>
        <dbReference type="ARBA" id="ARBA00012402"/>
    </source>
</evidence>
<dbReference type="Proteomes" id="UP000274327">
    <property type="component" value="Unassembled WGS sequence"/>
</dbReference>
<dbReference type="GO" id="GO:0004729">
    <property type="term" value="F:oxygen-dependent protoporphyrinogen oxidase activity"/>
    <property type="evidence" value="ECO:0007669"/>
    <property type="project" value="UniProtKB-UniRule"/>
</dbReference>
<dbReference type="SUPFAM" id="SSF51905">
    <property type="entry name" value="FAD/NAD(P)-binding domain"/>
    <property type="match status" value="1"/>
</dbReference>
<proteinExistence type="inferred from homology"/>
<evidence type="ECO:0000256" key="9">
    <source>
        <dbReference type="ARBA" id="ARBA00022827"/>
    </source>
</evidence>
<dbReference type="PANTHER" id="PTHR42923">
    <property type="entry name" value="PROTOPORPHYRINOGEN OXIDASE"/>
    <property type="match status" value="1"/>
</dbReference>
<comment type="function">
    <text evidence="3 12">Involved in coproporphyrin-dependent heme b biosynthesis. Catalyzes the oxidation of coproporphyrinogen III to coproporphyrin III.</text>
</comment>
<dbReference type="EMBL" id="QOCI01000007">
    <property type="protein sequence ID" value="RRR18560.1"/>
    <property type="molecule type" value="Genomic_DNA"/>
</dbReference>
<evidence type="ECO:0000256" key="8">
    <source>
        <dbReference type="ARBA" id="ARBA00022630"/>
    </source>
</evidence>
<evidence type="ECO:0000256" key="2">
    <source>
        <dbReference type="ARBA" id="ARBA00001974"/>
    </source>
</evidence>
<keyword evidence="9 12" id="KW-0274">FAD</keyword>
<evidence type="ECO:0000256" key="3">
    <source>
        <dbReference type="ARBA" id="ARBA00002185"/>
    </source>
</evidence>
<dbReference type="Pfam" id="PF01593">
    <property type="entry name" value="Amino_oxidase"/>
    <property type="match status" value="1"/>
</dbReference>
<reference evidence="15 16" key="1">
    <citation type="submission" date="2018-07" db="EMBL/GenBank/DDBJ databases">
        <title>Brachybacteriurn paraconglorneratum KCTC 9916.</title>
        <authorList>
            <person name="Li Y."/>
        </authorList>
    </citation>
    <scope>NUCLEOTIDE SEQUENCE [LARGE SCALE GENOMIC DNA]</scope>
    <source>
        <strain evidence="15 16">KCTC 9916</strain>
    </source>
</reference>
<organism evidence="15 16">
    <name type="scientific">Brachybacterium paraconglomeratum</name>
    <dbReference type="NCBI Taxonomy" id="173362"/>
    <lineage>
        <taxon>Bacteria</taxon>
        <taxon>Bacillati</taxon>
        <taxon>Actinomycetota</taxon>
        <taxon>Actinomycetes</taxon>
        <taxon>Micrococcales</taxon>
        <taxon>Dermabacteraceae</taxon>
        <taxon>Brachybacterium</taxon>
    </lineage>
</organism>
<dbReference type="Gene3D" id="1.10.3110.10">
    <property type="entry name" value="protoporphyrinogen ix oxidase, domain 3"/>
    <property type="match status" value="1"/>
</dbReference>
<comment type="caution">
    <text evidence="15">The sequence shown here is derived from an EMBL/GenBank/DDBJ whole genome shotgun (WGS) entry which is preliminary data.</text>
</comment>
<evidence type="ECO:0000256" key="5">
    <source>
        <dbReference type="ARBA" id="ARBA00008310"/>
    </source>
</evidence>
<comment type="similarity">
    <text evidence="5 12">Belongs to the protoporphyrinogen/coproporphyrinogen oxidase family. Coproporphyrinogen III oxidase subfamily.</text>
</comment>
<dbReference type="AlphaFoldDB" id="A0A3R8QV10"/>
<dbReference type="GO" id="GO:0006783">
    <property type="term" value="P:heme biosynthetic process"/>
    <property type="evidence" value="ECO:0007669"/>
    <property type="project" value="UniProtKB-UniRule"/>
</dbReference>
<dbReference type="InterPro" id="IPR004572">
    <property type="entry name" value="Protoporphyrinogen_oxidase"/>
</dbReference>
<dbReference type="UniPathway" id="UPA00252"/>
<comment type="cofactor">
    <cofactor evidence="2 12">
        <name>FAD</name>
        <dbReference type="ChEBI" id="CHEBI:57692"/>
    </cofactor>
</comment>
<dbReference type="Gene3D" id="3.90.660.20">
    <property type="entry name" value="Protoporphyrinogen oxidase, mitochondrial, domain 2"/>
    <property type="match status" value="1"/>
</dbReference>
<gene>
    <name evidence="15" type="primary">hemG</name>
    <name evidence="15" type="ORF">DS079_10210</name>
</gene>
<evidence type="ECO:0000256" key="1">
    <source>
        <dbReference type="ARBA" id="ARBA00001755"/>
    </source>
</evidence>
<dbReference type="GeneID" id="78121394"/>
<evidence type="ECO:0000259" key="14">
    <source>
        <dbReference type="Pfam" id="PF01593"/>
    </source>
</evidence>
<comment type="pathway">
    <text evidence="4 12">Porphyrin-containing compound metabolism; protoheme biosynthesis.</text>
</comment>
<evidence type="ECO:0000256" key="10">
    <source>
        <dbReference type="ARBA" id="ARBA00023002"/>
    </source>
</evidence>
<evidence type="ECO:0000313" key="16">
    <source>
        <dbReference type="Proteomes" id="UP000274327"/>
    </source>
</evidence>
<dbReference type="RefSeq" id="WP_126987166.1">
    <property type="nucleotide sequence ID" value="NZ_ML133855.1"/>
</dbReference>
<dbReference type="InterPro" id="IPR036188">
    <property type="entry name" value="FAD/NAD-bd_sf"/>
</dbReference>
<evidence type="ECO:0000313" key="15">
    <source>
        <dbReference type="EMBL" id="RRR18560.1"/>
    </source>
</evidence>
<keyword evidence="10 12" id="KW-0560">Oxidoreductase</keyword>
<evidence type="ECO:0000256" key="13">
    <source>
        <dbReference type="SAM" id="MobiDB-lite"/>
    </source>
</evidence>
<feature type="region of interest" description="Disordered" evidence="13">
    <location>
        <begin position="474"/>
        <end position="496"/>
    </location>
</feature>
<dbReference type="PANTHER" id="PTHR42923:SF3">
    <property type="entry name" value="PROTOPORPHYRINOGEN OXIDASE"/>
    <property type="match status" value="1"/>
</dbReference>
<protein>
    <recommendedName>
        <fullName evidence="7 12">Coproporphyrinogen III oxidase</fullName>
        <ecNumber evidence="6 12">1.3.3.15</ecNumber>
    </recommendedName>
</protein>
<keyword evidence="12" id="KW-0963">Cytoplasm</keyword>
<keyword evidence="16" id="KW-1185">Reference proteome</keyword>
<dbReference type="InterPro" id="IPR002937">
    <property type="entry name" value="Amino_oxidase"/>
</dbReference>
<comment type="subcellular location">
    <subcellularLocation>
        <location evidence="12">Cytoplasm</location>
    </subcellularLocation>
</comment>
<dbReference type="GO" id="GO:0005737">
    <property type="term" value="C:cytoplasm"/>
    <property type="evidence" value="ECO:0007669"/>
    <property type="project" value="UniProtKB-SubCell"/>
</dbReference>
<dbReference type="Gene3D" id="3.50.50.60">
    <property type="entry name" value="FAD/NAD(P)-binding domain"/>
    <property type="match status" value="1"/>
</dbReference>
<accession>A0A3R8QV10</accession>
<dbReference type="SUPFAM" id="SSF54373">
    <property type="entry name" value="FAD-linked reductases, C-terminal domain"/>
    <property type="match status" value="1"/>
</dbReference>
<evidence type="ECO:0000256" key="12">
    <source>
        <dbReference type="RuleBase" id="RU364052"/>
    </source>
</evidence>
<evidence type="ECO:0000256" key="11">
    <source>
        <dbReference type="ARBA" id="ARBA00023133"/>
    </source>
</evidence>
<evidence type="ECO:0000256" key="4">
    <source>
        <dbReference type="ARBA" id="ARBA00004744"/>
    </source>
</evidence>
<sequence length="496" mass="50581">MSARILVVGGGLAGLLAARRHQRAGHRVVLLEAEDRLGGAVAELALPGAGDLALNAGAEAYSTASGAVDAMVAQLGIADRVVSPREGLGSRIVSAAGVHRAPAGALLGVPGRPLAADVRAVLGWPGALRAALEPLLPARVGAGPGATVAETVGRRMGRRVLERLVAPIVGGVHSADPAELELAAASPQLATGLAEHGSLVRTVRRLRGGGRRGDAGRTAGASAGTRVHALAPTMAALPAALREELLATGGMVRTGVEVTGLDREGEPWRVRTARGEQLEADRLVLACPPDTARSLLAGAAPEIAEAIPETPSAAVRLVALVLDAPALDSHPSGTGALVAPGTPGIRAKALTHASAKWEHVERALREALPSAASPHLVRLSYGRPGEQLPGREEIVDLALADASAILGTPLTRSQLADSAVIDWDRAMRRPRPGHRAALDALATLLEARDDLELVGSWRAGTGLDAIVRADDARAAAAQAPQTTPISPTAPTEGTPR</sequence>
<keyword evidence="8 12" id="KW-0285">Flavoprotein</keyword>
<dbReference type="NCBIfam" id="TIGR00562">
    <property type="entry name" value="proto_IX_ox"/>
    <property type="match status" value="1"/>
</dbReference>
<dbReference type="EC" id="1.3.3.15" evidence="6 12"/>